<comment type="caution">
    <text evidence="1">The sequence shown here is derived from an EMBL/GenBank/DDBJ whole genome shotgun (WGS) entry which is preliminary data.</text>
</comment>
<evidence type="ECO:0000313" key="1">
    <source>
        <dbReference type="EMBL" id="MVM31629.1"/>
    </source>
</evidence>
<gene>
    <name evidence="1" type="ORF">GO755_16400</name>
</gene>
<dbReference type="RefSeq" id="WP_157586246.1">
    <property type="nucleotide sequence ID" value="NZ_WPIN01000005.1"/>
</dbReference>
<evidence type="ECO:0000313" key="2">
    <source>
        <dbReference type="Proteomes" id="UP000436006"/>
    </source>
</evidence>
<accession>A0A7K1SCU9</accession>
<keyword evidence="2" id="KW-1185">Reference proteome</keyword>
<dbReference type="Proteomes" id="UP000436006">
    <property type="component" value="Unassembled WGS sequence"/>
</dbReference>
<dbReference type="EMBL" id="WPIN01000005">
    <property type="protein sequence ID" value="MVM31629.1"/>
    <property type="molecule type" value="Genomic_DNA"/>
</dbReference>
<name>A0A7K1SCU9_9BACT</name>
<reference evidence="1 2" key="1">
    <citation type="submission" date="2019-12" db="EMBL/GenBank/DDBJ databases">
        <title>Spirosoma sp. HMF4905 genome sequencing and assembly.</title>
        <authorList>
            <person name="Kang H."/>
            <person name="Cha I."/>
            <person name="Kim H."/>
            <person name="Joh K."/>
        </authorList>
    </citation>
    <scope>NUCLEOTIDE SEQUENCE [LARGE SCALE GENOMIC DNA]</scope>
    <source>
        <strain evidence="1 2">HMF4905</strain>
    </source>
</reference>
<dbReference type="AlphaFoldDB" id="A0A7K1SCU9"/>
<organism evidence="1 2">
    <name type="scientific">Spirosoma arboris</name>
    <dbReference type="NCBI Taxonomy" id="2682092"/>
    <lineage>
        <taxon>Bacteria</taxon>
        <taxon>Pseudomonadati</taxon>
        <taxon>Bacteroidota</taxon>
        <taxon>Cytophagia</taxon>
        <taxon>Cytophagales</taxon>
        <taxon>Cytophagaceae</taxon>
        <taxon>Spirosoma</taxon>
    </lineage>
</organism>
<protein>
    <submittedName>
        <fullName evidence="1">Uncharacterized protein</fullName>
    </submittedName>
</protein>
<sequence>MISKTELVPITHETAIELIGQVIAHYTGLCEQEKKQPFPDLASIVQWEIQVYNLQQEQRACRLLSTRSLMIKKVHTVYFPFLKNLNKYA</sequence>
<proteinExistence type="predicted"/>